<dbReference type="Proteomes" id="UP000660668">
    <property type="component" value="Unassembled WGS sequence"/>
</dbReference>
<keyword evidence="1" id="KW-0472">Membrane</keyword>
<gene>
    <name evidence="2" type="ORF">ISU10_07715</name>
</gene>
<evidence type="ECO:0000313" key="2">
    <source>
        <dbReference type="EMBL" id="MBF4767650.1"/>
    </source>
</evidence>
<name>A0A930VPL2_9ACTN</name>
<dbReference type="AlphaFoldDB" id="A0A930VPL2"/>
<evidence type="ECO:0000313" key="3">
    <source>
        <dbReference type="Proteomes" id="UP000660668"/>
    </source>
</evidence>
<sequence>MDFSEANFDPVLVSIACVFAVCAIYLLFLRNSVMWGFLCILALVAVGIIMLYPEYRFVPQ</sequence>
<keyword evidence="3" id="KW-1185">Reference proteome</keyword>
<comment type="caution">
    <text evidence="2">The sequence shown here is derived from an EMBL/GenBank/DDBJ whole genome shotgun (WGS) entry which is preliminary data.</text>
</comment>
<evidence type="ECO:0000256" key="1">
    <source>
        <dbReference type="SAM" id="Phobius"/>
    </source>
</evidence>
<proteinExistence type="predicted"/>
<organism evidence="2 3">
    <name type="scientific">Nocardioides agariphilus</name>
    <dbReference type="NCBI Taxonomy" id="433664"/>
    <lineage>
        <taxon>Bacteria</taxon>
        <taxon>Bacillati</taxon>
        <taxon>Actinomycetota</taxon>
        <taxon>Actinomycetes</taxon>
        <taxon>Propionibacteriales</taxon>
        <taxon>Nocardioidaceae</taxon>
        <taxon>Nocardioides</taxon>
    </lineage>
</organism>
<feature type="transmembrane region" description="Helical" evidence="1">
    <location>
        <begin position="34"/>
        <end position="52"/>
    </location>
</feature>
<keyword evidence="1" id="KW-0812">Transmembrane</keyword>
<feature type="transmembrane region" description="Helical" evidence="1">
    <location>
        <begin position="7"/>
        <end position="28"/>
    </location>
</feature>
<keyword evidence="1" id="KW-1133">Transmembrane helix</keyword>
<dbReference type="EMBL" id="JADKPO010000008">
    <property type="protein sequence ID" value="MBF4767650.1"/>
    <property type="molecule type" value="Genomic_DNA"/>
</dbReference>
<protein>
    <submittedName>
        <fullName evidence="2">Uncharacterized protein</fullName>
    </submittedName>
</protein>
<reference evidence="2" key="1">
    <citation type="submission" date="2020-11" db="EMBL/GenBank/DDBJ databases">
        <title>Nocardioides cynanchi sp. nov., isolated from soil of rhizosphere of Cynanchum wilfordii.</title>
        <authorList>
            <person name="Lee J.-S."/>
            <person name="Suh M.K."/>
            <person name="Kim J.-S."/>
        </authorList>
    </citation>
    <scope>NUCLEOTIDE SEQUENCE</scope>
    <source>
        <strain evidence="2">KCTC 19276</strain>
    </source>
</reference>
<dbReference type="RefSeq" id="WP_194695796.1">
    <property type="nucleotide sequence ID" value="NZ_JADKPO010000008.1"/>
</dbReference>
<accession>A0A930VPL2</accession>